<keyword evidence="1" id="KW-0234">DNA repair</keyword>
<comment type="similarity">
    <text evidence="1">Belongs to the helicase family.</text>
</comment>
<dbReference type="SUPFAM" id="SSF52540">
    <property type="entry name" value="P-loop containing nucleoside triphosphate hydrolases"/>
    <property type="match status" value="1"/>
</dbReference>
<gene>
    <name evidence="3" type="ORF">L210DRAFT_3312603</name>
</gene>
<dbReference type="GO" id="GO:0000723">
    <property type="term" value="P:telomere maintenance"/>
    <property type="evidence" value="ECO:0007669"/>
    <property type="project" value="InterPro"/>
</dbReference>
<dbReference type="AlphaFoldDB" id="A0AAD4BR92"/>
<feature type="domain" description="DNA helicase Pif1-like DEAD-box helicase" evidence="2">
    <location>
        <begin position="19"/>
        <end position="107"/>
    </location>
</feature>
<dbReference type="Proteomes" id="UP001194468">
    <property type="component" value="Unassembled WGS sequence"/>
</dbReference>
<reference evidence="3" key="2">
    <citation type="journal article" date="2020" name="Nat. Commun.">
        <title>Large-scale genome sequencing of mycorrhizal fungi provides insights into the early evolution of symbiotic traits.</title>
        <authorList>
            <person name="Miyauchi S."/>
            <person name="Kiss E."/>
            <person name="Kuo A."/>
            <person name="Drula E."/>
            <person name="Kohler A."/>
            <person name="Sanchez-Garcia M."/>
            <person name="Morin E."/>
            <person name="Andreopoulos B."/>
            <person name="Barry K.W."/>
            <person name="Bonito G."/>
            <person name="Buee M."/>
            <person name="Carver A."/>
            <person name="Chen C."/>
            <person name="Cichocki N."/>
            <person name="Clum A."/>
            <person name="Culley D."/>
            <person name="Crous P.W."/>
            <person name="Fauchery L."/>
            <person name="Girlanda M."/>
            <person name="Hayes R.D."/>
            <person name="Keri Z."/>
            <person name="LaButti K."/>
            <person name="Lipzen A."/>
            <person name="Lombard V."/>
            <person name="Magnuson J."/>
            <person name="Maillard F."/>
            <person name="Murat C."/>
            <person name="Nolan M."/>
            <person name="Ohm R.A."/>
            <person name="Pangilinan J."/>
            <person name="Pereira M.F."/>
            <person name="Perotto S."/>
            <person name="Peter M."/>
            <person name="Pfister S."/>
            <person name="Riley R."/>
            <person name="Sitrit Y."/>
            <person name="Stielow J.B."/>
            <person name="Szollosi G."/>
            <person name="Zifcakova L."/>
            <person name="Stursova M."/>
            <person name="Spatafora J.W."/>
            <person name="Tedersoo L."/>
            <person name="Vaario L.M."/>
            <person name="Yamada A."/>
            <person name="Yan M."/>
            <person name="Wang P."/>
            <person name="Xu J."/>
            <person name="Bruns T."/>
            <person name="Baldrian P."/>
            <person name="Vilgalys R."/>
            <person name="Dunand C."/>
            <person name="Henrissat B."/>
            <person name="Grigoriev I.V."/>
            <person name="Hibbett D."/>
            <person name="Nagy L.G."/>
            <person name="Martin F.M."/>
        </authorList>
    </citation>
    <scope>NUCLEOTIDE SEQUENCE</scope>
    <source>
        <strain evidence="3">BED1</strain>
    </source>
</reference>
<feature type="non-terminal residue" evidence="3">
    <location>
        <position position="155"/>
    </location>
</feature>
<keyword evidence="1" id="KW-0347">Helicase</keyword>
<sequence>VIGRRLLVSIHEALCIAKGNDLPFGGVNIIFAGDFAQLPPVAQSALYARVKGNNISCSKTQLDMFGKVLWLSVSVVVFLTENMRQATDKNRPFVSLLGRLREGKCTDDLHEISIDWLNALMIVYNNEVKDALNERAAIAFAQRTGTPLHWYECID</sequence>
<dbReference type="EC" id="5.6.2.3" evidence="1"/>
<dbReference type="GO" id="GO:0043139">
    <property type="term" value="F:5'-3' DNA helicase activity"/>
    <property type="evidence" value="ECO:0007669"/>
    <property type="project" value="UniProtKB-EC"/>
</dbReference>
<dbReference type="InterPro" id="IPR051055">
    <property type="entry name" value="PIF1_helicase"/>
</dbReference>
<keyword evidence="4" id="KW-1185">Reference proteome</keyword>
<evidence type="ECO:0000259" key="2">
    <source>
        <dbReference type="Pfam" id="PF05970"/>
    </source>
</evidence>
<reference evidence="3" key="1">
    <citation type="submission" date="2019-10" db="EMBL/GenBank/DDBJ databases">
        <authorList>
            <consortium name="DOE Joint Genome Institute"/>
            <person name="Kuo A."/>
            <person name="Miyauchi S."/>
            <person name="Kiss E."/>
            <person name="Drula E."/>
            <person name="Kohler A."/>
            <person name="Sanchez-Garcia M."/>
            <person name="Andreopoulos B."/>
            <person name="Barry K.W."/>
            <person name="Bonito G."/>
            <person name="Buee M."/>
            <person name="Carver A."/>
            <person name="Chen C."/>
            <person name="Cichocki N."/>
            <person name="Clum A."/>
            <person name="Culley D."/>
            <person name="Crous P.W."/>
            <person name="Fauchery L."/>
            <person name="Girlanda M."/>
            <person name="Hayes R."/>
            <person name="Keri Z."/>
            <person name="LaButti K."/>
            <person name="Lipzen A."/>
            <person name="Lombard V."/>
            <person name="Magnuson J."/>
            <person name="Maillard F."/>
            <person name="Morin E."/>
            <person name="Murat C."/>
            <person name="Nolan M."/>
            <person name="Ohm R."/>
            <person name="Pangilinan J."/>
            <person name="Pereira M."/>
            <person name="Perotto S."/>
            <person name="Peter M."/>
            <person name="Riley R."/>
            <person name="Sitrit Y."/>
            <person name="Stielow B."/>
            <person name="Szollosi G."/>
            <person name="Zifcakova L."/>
            <person name="Stursova M."/>
            <person name="Spatafora J.W."/>
            <person name="Tedersoo L."/>
            <person name="Vaario L.-M."/>
            <person name="Yamada A."/>
            <person name="Yan M."/>
            <person name="Wang P."/>
            <person name="Xu J."/>
            <person name="Bruns T."/>
            <person name="Baldrian P."/>
            <person name="Vilgalys R."/>
            <person name="Henrissat B."/>
            <person name="Grigoriev I.V."/>
            <person name="Hibbett D."/>
            <person name="Nagy L.G."/>
            <person name="Martin F.M."/>
        </authorList>
    </citation>
    <scope>NUCLEOTIDE SEQUENCE</scope>
    <source>
        <strain evidence="3">BED1</strain>
    </source>
</reference>
<feature type="non-terminal residue" evidence="3">
    <location>
        <position position="1"/>
    </location>
</feature>
<evidence type="ECO:0000313" key="4">
    <source>
        <dbReference type="Proteomes" id="UP001194468"/>
    </source>
</evidence>
<name>A0AAD4BR92_BOLED</name>
<accession>A0AAD4BR92</accession>
<keyword evidence="1" id="KW-0233">DNA recombination</keyword>
<dbReference type="GO" id="GO:0016787">
    <property type="term" value="F:hydrolase activity"/>
    <property type="evidence" value="ECO:0007669"/>
    <property type="project" value="UniProtKB-KW"/>
</dbReference>
<dbReference type="Gene3D" id="3.40.50.300">
    <property type="entry name" value="P-loop containing nucleotide triphosphate hydrolases"/>
    <property type="match status" value="1"/>
</dbReference>
<evidence type="ECO:0000313" key="3">
    <source>
        <dbReference type="EMBL" id="KAF8438098.1"/>
    </source>
</evidence>
<keyword evidence="1" id="KW-0067">ATP-binding</keyword>
<dbReference type="InterPro" id="IPR010285">
    <property type="entry name" value="DNA_helicase_pif1-like_DEAD"/>
</dbReference>
<dbReference type="Pfam" id="PF05970">
    <property type="entry name" value="PIF1"/>
    <property type="match status" value="1"/>
</dbReference>
<comment type="caution">
    <text evidence="3">The sequence shown here is derived from an EMBL/GenBank/DDBJ whole genome shotgun (WGS) entry which is preliminary data.</text>
</comment>
<dbReference type="EMBL" id="WHUW01000017">
    <property type="protein sequence ID" value="KAF8438098.1"/>
    <property type="molecule type" value="Genomic_DNA"/>
</dbReference>
<dbReference type="PANTHER" id="PTHR47642">
    <property type="entry name" value="ATP-DEPENDENT DNA HELICASE"/>
    <property type="match status" value="1"/>
</dbReference>
<dbReference type="PANTHER" id="PTHR47642:SF7">
    <property type="entry name" value="ATP-DEPENDENT DNA HELICASE PIF1"/>
    <property type="match status" value="1"/>
</dbReference>
<protein>
    <recommendedName>
        <fullName evidence="1">ATP-dependent DNA helicase</fullName>
        <ecNumber evidence="1">5.6.2.3</ecNumber>
    </recommendedName>
</protein>
<keyword evidence="1" id="KW-0378">Hydrolase</keyword>
<keyword evidence="1" id="KW-0227">DNA damage</keyword>
<comment type="cofactor">
    <cofactor evidence="1">
        <name>Mg(2+)</name>
        <dbReference type="ChEBI" id="CHEBI:18420"/>
    </cofactor>
</comment>
<dbReference type="GO" id="GO:0005524">
    <property type="term" value="F:ATP binding"/>
    <property type="evidence" value="ECO:0007669"/>
    <property type="project" value="UniProtKB-KW"/>
</dbReference>
<keyword evidence="1" id="KW-0547">Nucleotide-binding</keyword>
<dbReference type="GO" id="GO:0006310">
    <property type="term" value="P:DNA recombination"/>
    <property type="evidence" value="ECO:0007669"/>
    <property type="project" value="UniProtKB-KW"/>
</dbReference>
<dbReference type="InterPro" id="IPR027417">
    <property type="entry name" value="P-loop_NTPase"/>
</dbReference>
<organism evidence="3 4">
    <name type="scientific">Boletus edulis BED1</name>
    <dbReference type="NCBI Taxonomy" id="1328754"/>
    <lineage>
        <taxon>Eukaryota</taxon>
        <taxon>Fungi</taxon>
        <taxon>Dikarya</taxon>
        <taxon>Basidiomycota</taxon>
        <taxon>Agaricomycotina</taxon>
        <taxon>Agaricomycetes</taxon>
        <taxon>Agaricomycetidae</taxon>
        <taxon>Boletales</taxon>
        <taxon>Boletineae</taxon>
        <taxon>Boletaceae</taxon>
        <taxon>Boletoideae</taxon>
        <taxon>Boletus</taxon>
    </lineage>
</organism>
<proteinExistence type="inferred from homology"/>
<comment type="catalytic activity">
    <reaction evidence="1">
        <text>ATP + H2O = ADP + phosphate + H(+)</text>
        <dbReference type="Rhea" id="RHEA:13065"/>
        <dbReference type="ChEBI" id="CHEBI:15377"/>
        <dbReference type="ChEBI" id="CHEBI:15378"/>
        <dbReference type="ChEBI" id="CHEBI:30616"/>
        <dbReference type="ChEBI" id="CHEBI:43474"/>
        <dbReference type="ChEBI" id="CHEBI:456216"/>
        <dbReference type="EC" id="5.6.2.3"/>
    </reaction>
</comment>
<dbReference type="GO" id="GO:0006281">
    <property type="term" value="P:DNA repair"/>
    <property type="evidence" value="ECO:0007669"/>
    <property type="project" value="UniProtKB-KW"/>
</dbReference>
<evidence type="ECO:0000256" key="1">
    <source>
        <dbReference type="RuleBase" id="RU363044"/>
    </source>
</evidence>